<reference evidence="2 3" key="1">
    <citation type="submission" date="2016-09" db="EMBL/GenBank/DDBJ databases">
        <title>Draft Genome Sequence of Aeromonas sobria Strain 08005, Isolated from Sick Rana catesbeiana.</title>
        <authorList>
            <person name="Yang Q."/>
        </authorList>
    </citation>
    <scope>NUCLEOTIDE SEQUENCE [LARGE SCALE GENOMIC DNA]</scope>
    <source>
        <strain evidence="2 3">08005</strain>
    </source>
</reference>
<dbReference type="Pfam" id="PF01935">
    <property type="entry name" value="DUF87"/>
    <property type="match status" value="1"/>
</dbReference>
<gene>
    <name evidence="2" type="ORF">BJD16_12495</name>
</gene>
<dbReference type="PANTHER" id="PTHR42957">
    <property type="entry name" value="HELICASE MJ1565-RELATED"/>
    <property type="match status" value="1"/>
</dbReference>
<dbReference type="PANTHER" id="PTHR42957:SF1">
    <property type="entry name" value="HELICASE MJ1565-RELATED"/>
    <property type="match status" value="1"/>
</dbReference>
<sequence length="1691" mass="190520">MSARPFEQFLVQSLIEWIAGQLEAGARYQFKSPSAENGLALFHALLDHSDDSLVHDGVTLPVLHCNGVALLPVLHGEGEGFSENYISHLRDLVAGRGGVFNNAALLIIHNSLLDTLINSAFDLGGKGAIWHPELLSEKLSKLIDIGHPRRELSSCLLEEQLKLIKADGSTVFGFAPLFSALDKDGVLDFDELQLFNDPLLLNWSGKREQIGKRLEQNRELRRDIEEAVEHYGLDQLENVLKEFSSRFIREHFQDDRWRQLTFETLLQEIAANKAQKLLLDEITLKDGVVHQRAKAQTKAGQRELSLLLVMPKGATQCDLLLDFIGNDLETQQLQLKHNRALSKLATIAVSRARAGGKRCKAHLVLPVTGDPTFFSIELKRDNRAEEYKLRCLVLEEGDFYLDEILHRYRVEPSKAWLTLQLEENRLRVNLQQEGCSTLGEDEVEVDCRAVGWADFERLAESNEQTLFTLRNGERQLAINVEGPAADEGMTVPLLFDKSRFGRIFNDDRNAEYNRAKGRIVFDNAESGVVGIRQQLLNLEARMVDEQLLYLSDDDTLTLAEMDEISPALFAAYTSLFAYLSQRKSLPSLVAWGQNYRALVQGVVNAYEEELAAIAPNSVLSSEQKRLMRVGVCRHEGMLKFTPLHPLVLAYHLALVSAILSEPESEEGSSFAELPDVTRERLVASGLLPFVYDNDSGYAHLQVVRENCFWLNVVPQKQESFDYIKRLVRDKLAEFTQAYARLFSAGAKSSLIINAINQGGSADLFLGLVEHFKQHKDQAIAIHVNCYDERLQFNDFDRFAETQAYDQLKSWLGLNSGALRAEADMLIDLIRSRLTYSKFTLPKGGDVFAYAHLAFFRNKEPVECRDIKSEMAMSGVLCDGLIAGEAAEIQNGAYFTAFGLRGVDFQPHQHLRLAHRMANLWKPAHQSNTQYLETSLGLAVSADFQSLLQCSYKSALWTTIIDPKVTLDFFANQQDVVLIHYSDQYTSAAGYDAITVTKQVELFQRLLQKEGHGQGEVLLTEFNAFNGEWLLKMLTANPKERKEKNGIIGAYKFASALLRQSDICWVPLSVAEMIRVSGNVGLKMSDSEFSRQVQGYRKGAISDDVLFVGFKDGHLYLMPLEVKTGVRPDYAYAGKQAVELKRYLSEEVLGQDTLASRLYRGLFIRQVLMQVDKLCLYGVLERAQLQPLLDKREWWMRGDYQLGTLPDYVEAMVVAHVENDSCFKPSYQTTDQNVLQIELPYSLLPALIASKMDASIQTLVEQCQVPSQFCLMPQREVDAPPPLKANVAKPVTVEPAEPPVAPPVSSTEPVSPPQVSEPLKVLFGHDAFHKTPLYWEPTNTARFMNTNTGIIGTMGTGKTQFTKSLITQLMRQQDNNVEGARIGLLIFDYKSDYVDEAFSEANQSRKLKLHRLPYNPLSLYGDMPMLPVHTATGFSETLAKAFGLGPKQQLRLRKLILDAYELAGISKSDASTWSKSAPTLAQVWDLYMEQEKVDEDSLYAALDSLVTYEIFETKPDGVSSLYELLEGVTVIELAGYSPQIQSLVVALTLDLFYSQMQKCGKPKVVGDYRQITKMILVDEADNFMSQDFPSLRKILKEGREYGVGVILSTQDLSHFKTGENNYGSYILTWVVHRVAEIKNADIKAIFNKDDKGEQEALMEQIRKLDKHFSLYIDGDKNMSMMRDRAFWELYCK</sequence>
<dbReference type="InterPro" id="IPR027417">
    <property type="entry name" value="P-loop_NTPase"/>
</dbReference>
<dbReference type="Proteomes" id="UP000179934">
    <property type="component" value="Unassembled WGS sequence"/>
</dbReference>
<organism evidence="2 3">
    <name type="scientific">Aeromonas sobria</name>
    <dbReference type="NCBI Taxonomy" id="646"/>
    <lineage>
        <taxon>Bacteria</taxon>
        <taxon>Pseudomonadati</taxon>
        <taxon>Pseudomonadota</taxon>
        <taxon>Gammaproteobacteria</taxon>
        <taxon>Aeromonadales</taxon>
        <taxon>Aeromonadaceae</taxon>
        <taxon>Aeromonas</taxon>
    </lineage>
</organism>
<evidence type="ECO:0000259" key="1">
    <source>
        <dbReference type="Pfam" id="PF01935"/>
    </source>
</evidence>
<dbReference type="InterPro" id="IPR017646">
    <property type="entry name" value="Dnd_assoc_2"/>
</dbReference>
<dbReference type="RefSeq" id="WP_042019890.1">
    <property type="nucleotide sequence ID" value="NZ_KV861273.1"/>
</dbReference>
<feature type="domain" description="Helicase HerA central" evidence="1">
    <location>
        <begin position="1341"/>
        <end position="1511"/>
    </location>
</feature>
<comment type="caution">
    <text evidence="2">The sequence shown here is derived from an EMBL/GenBank/DDBJ whole genome shotgun (WGS) entry which is preliminary data.</text>
</comment>
<evidence type="ECO:0000313" key="3">
    <source>
        <dbReference type="Proteomes" id="UP000179934"/>
    </source>
</evidence>
<accession>A0A1S2CY13</accession>
<protein>
    <submittedName>
        <fullName evidence="2">DNA phosphorothioation-dependent restriction protein DptH</fullName>
    </submittedName>
</protein>
<dbReference type="InterPro" id="IPR008571">
    <property type="entry name" value="HerA-like"/>
</dbReference>
<proteinExistence type="predicted"/>
<dbReference type="NCBIfam" id="TIGR03237">
    <property type="entry name" value="dnd_assoc_2"/>
    <property type="match status" value="1"/>
</dbReference>
<dbReference type="Gene3D" id="3.40.50.300">
    <property type="entry name" value="P-loop containing nucleotide triphosphate hydrolases"/>
    <property type="match status" value="2"/>
</dbReference>
<dbReference type="STRING" id="646.BJD16_12495"/>
<name>A0A1S2CY13_AERSO</name>
<dbReference type="EMBL" id="MKFU01000010">
    <property type="protein sequence ID" value="OHY93604.1"/>
    <property type="molecule type" value="Genomic_DNA"/>
</dbReference>
<dbReference type="InterPro" id="IPR002789">
    <property type="entry name" value="HerA_central"/>
</dbReference>
<dbReference type="SUPFAM" id="SSF52540">
    <property type="entry name" value="P-loop containing nucleoside triphosphate hydrolases"/>
    <property type="match status" value="1"/>
</dbReference>
<dbReference type="OrthoDB" id="9806951at2"/>
<evidence type="ECO:0000313" key="2">
    <source>
        <dbReference type="EMBL" id="OHY93604.1"/>
    </source>
</evidence>